<gene>
    <name evidence="3" type="ORF">Sjap_016805</name>
</gene>
<dbReference type="GO" id="GO:0045053">
    <property type="term" value="P:protein retention in Golgi apparatus"/>
    <property type="evidence" value="ECO:0007669"/>
    <property type="project" value="TreeGrafter"/>
</dbReference>
<dbReference type="EMBL" id="JBBNAE010000007">
    <property type="protein sequence ID" value="KAK9108745.1"/>
    <property type="molecule type" value="Genomic_DNA"/>
</dbReference>
<comment type="caution">
    <text evidence="3">The sequence shown here is derived from an EMBL/GenBank/DDBJ whole genome shotgun (WGS) entry which is preliminary data.</text>
</comment>
<evidence type="ECO:0000256" key="1">
    <source>
        <dbReference type="SAM" id="MobiDB-lite"/>
    </source>
</evidence>
<sequence>MFKIRSKLASILRPWMQSEPDLDLNLGFLSSHGSAQNLVFDVSALDGLIGDSTCLSFKEVRVEKLSFRASPWSATAFTVDVQGVYVALNVREPSAGRRSWSSGEWSEKEKKEILSVIDPEGIALHDLLERISNVPPKRNWLMTSLLNVVLKHSQLQVRDIHIELKIPGRDDSIACFLKTSDFSLKTLHHDNKCLLSGLFSTLFLYQNIFSLLLNTSSLELGFEREECLSRIVSSFDLSGCFKYKDLQLLNLDVHVPQLDFTFSPMDLPVILTFYTLLTKKVKTVRNGRELWGIAARKICSMIRNPKISFHKLVDSLGLWLHHVRTYESFLLLVGYPIETTFGKSSVMMSLDCKYSAQVKNHWKSICGIEKDMLVDALARSRRIARRRAAIHGQRKTSGYSELQLKVHEKLFWKLLFFLSFLLKSILSFLKSVIHFLSLVIANKDVVAHELMEDTSGCSGSHHCFAFRKVTITVSPTSSVPSFVNGWSEMPINFCPFNLLSFCVVLDCIFLVYIIGSAGHTLSFSCGDLNIKPSTSHESLTVPPSVKNWKKETSGSFKRRGKEGWNDMKVLWFDPAAKSLDAEKVAIDSPSRNAFFSCLERHLEKLWSGWKKQSENFASFEAQYLENPILLCEIRSAIMNPFLASDCGQWQFVLSMGKLNIDLGYSAIISVSLLLWQIQYALSSSKKRGVVSHSPSIKEVKEINLDDCFESYVSGMKMLLYDKIPEKKIQMGVIVGGATVQVSLQEEELLITNGQGLNHIFNQGHSDLCIMLNLESTELVVWPSSKPSCESIQEQILDDAVAEIVQRKRSRSHKTSGSDIRGNYISSGNITHNSCLIMNGFKTYWKNLEAKQFQVVGLKSVFVQSSFGREYVYSLMTNITTLSASLRGMVTGVIVSSYMDELCLIFQAVSCMHSAALYTFKSINTMGRPYFHEEEQVAIVKGSDLILKSTRFRIDISYEFSSLVAIMNGSRRGHATENLNKFNGASSDSFLSTLVAAEHGIGVAVGKQQAHVSFNDESATLKINISKIHSVIFRYQSLDGEGGNEFNLSKLFNQSPYCLYELSVSDCSFVLSTKSSEDATSSGRLNTAVASTSGSGTYNTVHPISAILADIPDIQLCAPNNNFIQNDKRSADHLPLSSAYQFLMDVIIGEIYVVEHSLKNVLLEAHEPEKLHSSLSVDGGLKTVSWTIQGGIVFVDMAAFATFICCFRAYFQSITNFSTFLSLRGKSYGRQSIALEPGKEVGEPSSHSEKRFASGSISLPVQDKCNSIPASKWKVSEACMIKLSQTLVLVVADKPGEVRGIELKVDLHFRLELMNLRRRVLFDLCHLAIISRCHHYNFEEQITVEEVIPHFSPVAVNVLSRQYTSVESTLKSKQKRSIASLSCGGHTSSSTAPQQESTTRNDVPIFSHSNCGKCILENGAASIQIEKDVSGKEVGCLWVKENCWVGHGSISGFDLTFSLSELQMLLSLFAPLSGVSDGDSSVKSKQRSLRKNQEKDNSSELTVPDGAIVAIQDLHQHMYFAVEGVEDKYYLSGAIHYSLIGERALFRVKYCNRKRWGMPASCFTLESVHAKSSSGEPFRLNYCPGSGFVNISSTLDNGRSLWKKLPYKPENSTGDEDVESHIHDSKNAFYLINHKYDQAVAFVDGVPEFVKKPGDPFKFKIFGETGSVFRVADSLNGDGTMDLTHCLHGMDQASNQGDDLPYARITIDKVTVTIVHELPGAIDKFPLLQACIDSTELIVQVFPMKTRVMSNFTTSISHFNVQGNLWTEIVQPVEICTFYHSRIVRHDNSEIVERGKPVHFHFRSKKVNVLLTGLSLDIILFVVGELDLAGPYAVRSSMIFANCCKVENHSGLSLLCHFYDDQEATVAGKQSTSIFLSQTALASRQLEKSSFASLQFAAAGPFRTSAINVSLKSAGSLAWRTRVISFQDSKTYPGPFVVVHISKKKEDGFAIKVSPLLRIHNETGFPLAIRFCRPQQEESESAFISLRTGDAIDDSMAALDAINLSGGSKKALMSLCLGNFQLSFRPEIPECLCDTGKPVSSAWSGDLKGGKAFRLSGVLDKLTYRFKNVLGVGSMKYSFSTVHCSLSVDGVYATDLYFLIQTVGRDVPVIQPNGAGSLPENRNSPIALQEQKEIFLLPTFQISNNLQSEIHVILTETHPDLCTSEGLNNMGKQSTIACGATEYLYANPSIVYFTVTLTTFNSRCKPVNSRDWPKMLQKQKNDIHYLDIELDFGGGKYFAYLRLSQGERGILEAVVFTQYTLQNDSDLTFLCFASNQKALSRTETEQCGLSLPPNLGSVLPAKSITSWFIKSNRVNLTMLEERVSVALLDLDILSGFTEICLEVCKRDGTKHILKLGISLKPCFTKVVMPSQTVLIVPRYIVSNESEETIFVRQCYLEDDTDGSIAIESKMKAPLWVKTGISERKELNTFDYLLRKHRNHNEDSLTFIQFCLNNDGWSWSGPICIASLGRFFLKFGRSLDSIGNNSNIIAEHDNRFAEIALVHAVEEGSSLVLHFHRPVNINFPYRIENLLHNATITYYQKDSSYLEILGSGNSVDYVWDNLNLPHQLVVQITDLNISREINIDKLHSWKPFYKVRQQRGLALDFPLEKKLGDHKNKYQSYGPELLKVGYEVYADGSTRVLRISEFPDRCKDDSVAQPCAKFQLVVPHLAIHLLETQKQDEEADTPTYCPFLILRLGNINLSSTFTDLAKYNKIKTQLLIVEEKWVGAPFAAMLRRNQLDYSDTNANILEVTFILLPTNSDVKQVKHASIVLQPIDLNIDEETLMRLVPFWRSSLSESNSRSKQFYFKHFEIHPIKIVASFLPGSSDSTYSSAQETLRSLLHSVIKIPAVKNMNVELNGVLVTHALLTARELFIKCAQHYSWYSMRAVYIAKGSPLLPPAFASIFDDSASSSLDVFFDPSSGLINLPGLTLGMFKFISKSINKKGFSGTKRYFGDLSKTMKTAGSNVLFAAITEISDCVIKGAEASGFNGMVNGFHQGILKLAMEPSLLRSAVMEGGPDRKIKLDSSPGVDELYIEGYLQAMLDTLYMQEYLRVKVIDDLVIIKNLPPNSSLMNEIIDRVKDFLISKALLKGELSTSGRPFRHLRGENEWKIGPTMLTLWQHLFVSFAIRMLKQQARKFTAVLKQKGKLEGKDNSSIDDVKLIAPTPADEKGNWKLNMRSGLQKFVFSGLVAYIDGRLCRCIPNAIARRIVSGFLLSLLDNDDNK</sequence>
<dbReference type="PANTHER" id="PTHR16166:SF130">
    <property type="entry name" value="PROTEIN SORTING-ASSOCIATED PROTEIN, PUTATIVE (DUF1162)-RELATED"/>
    <property type="match status" value="1"/>
</dbReference>
<feature type="region of interest" description="Disordered" evidence="1">
    <location>
        <begin position="1380"/>
        <end position="1400"/>
    </location>
</feature>
<reference evidence="3 4" key="1">
    <citation type="submission" date="2024-01" db="EMBL/GenBank/DDBJ databases">
        <title>Genome assemblies of Stephania.</title>
        <authorList>
            <person name="Yang L."/>
        </authorList>
    </citation>
    <scope>NUCLEOTIDE SEQUENCE [LARGE SCALE GENOMIC DNA]</scope>
    <source>
        <strain evidence="3">QJT</strain>
        <tissue evidence="3">Leaf</tissue>
    </source>
</reference>
<evidence type="ECO:0000313" key="4">
    <source>
        <dbReference type="Proteomes" id="UP001417504"/>
    </source>
</evidence>
<dbReference type="InterPro" id="IPR009543">
    <property type="entry name" value="VPS13_VAB"/>
</dbReference>
<dbReference type="PANTHER" id="PTHR16166">
    <property type="entry name" value="VACUOLAR PROTEIN SORTING-ASSOCIATED PROTEIN VPS13"/>
    <property type="match status" value="1"/>
</dbReference>
<proteinExistence type="predicted"/>
<feature type="compositionally biased region" description="Low complexity" evidence="1">
    <location>
        <begin position="1473"/>
        <end position="1482"/>
    </location>
</feature>
<feature type="domain" description="Vacuolar protein sorting-associated protein 13 VPS13 adaptor binding" evidence="2">
    <location>
        <begin position="2132"/>
        <end position="2558"/>
    </location>
</feature>
<evidence type="ECO:0000259" key="2">
    <source>
        <dbReference type="Pfam" id="PF25036"/>
    </source>
</evidence>
<organism evidence="3 4">
    <name type="scientific">Stephania japonica</name>
    <dbReference type="NCBI Taxonomy" id="461633"/>
    <lineage>
        <taxon>Eukaryota</taxon>
        <taxon>Viridiplantae</taxon>
        <taxon>Streptophyta</taxon>
        <taxon>Embryophyta</taxon>
        <taxon>Tracheophyta</taxon>
        <taxon>Spermatophyta</taxon>
        <taxon>Magnoliopsida</taxon>
        <taxon>Ranunculales</taxon>
        <taxon>Menispermaceae</taxon>
        <taxon>Menispermoideae</taxon>
        <taxon>Cissampelideae</taxon>
        <taxon>Stephania</taxon>
    </lineage>
</organism>
<keyword evidence="4" id="KW-1185">Reference proteome</keyword>
<protein>
    <recommendedName>
        <fullName evidence="2">Vacuolar protein sorting-associated protein 13 VPS13 adaptor binding domain-containing protein</fullName>
    </recommendedName>
</protein>
<dbReference type="Pfam" id="PF25036">
    <property type="entry name" value="VPS13_VAB"/>
    <property type="match status" value="1"/>
</dbReference>
<evidence type="ECO:0000313" key="3">
    <source>
        <dbReference type="EMBL" id="KAK9108745.1"/>
    </source>
</evidence>
<feature type="region of interest" description="Disordered" evidence="1">
    <location>
        <begin position="1473"/>
        <end position="1499"/>
    </location>
</feature>
<dbReference type="InterPro" id="IPR026847">
    <property type="entry name" value="VPS13"/>
</dbReference>
<accession>A0AAP0NJK4</accession>
<dbReference type="Proteomes" id="UP001417504">
    <property type="component" value="Unassembled WGS sequence"/>
</dbReference>
<dbReference type="GO" id="GO:0006623">
    <property type="term" value="P:protein targeting to vacuole"/>
    <property type="evidence" value="ECO:0007669"/>
    <property type="project" value="TreeGrafter"/>
</dbReference>
<name>A0AAP0NJK4_9MAGN</name>